<evidence type="ECO:0000256" key="4">
    <source>
        <dbReference type="ARBA" id="ARBA00019114"/>
    </source>
</evidence>
<evidence type="ECO:0000256" key="2">
    <source>
        <dbReference type="ARBA" id="ARBA00009496"/>
    </source>
</evidence>
<reference evidence="13 14" key="1">
    <citation type="journal article" date="2024" name="Front. Microbiol.">
        <title>Novel thermophilic genera Geochorda gen. nov. and Carboxydochorda gen. nov. from the deep terrestrial subsurface reveal the ecophysiological diversity in the class Limnochordia.</title>
        <authorList>
            <person name="Karnachuk O.V."/>
            <person name="Lukina A.P."/>
            <person name="Avakyan M.R."/>
            <person name="Kadnikov V.V."/>
            <person name="Begmatov S."/>
            <person name="Beletsky A.V."/>
            <person name="Vlasova K.G."/>
            <person name="Novikov A.A."/>
            <person name="Shcherbakova V.A."/>
            <person name="Mardanov A.V."/>
            <person name="Ravin N.V."/>
        </authorList>
    </citation>
    <scope>NUCLEOTIDE SEQUENCE [LARGE SCALE GENOMIC DNA]</scope>
    <source>
        <strain evidence="13 14">L945</strain>
    </source>
</reference>
<gene>
    <name evidence="13" type="ORF">U7230_09370</name>
</gene>
<dbReference type="InterPro" id="IPR004365">
    <property type="entry name" value="NA-bd_OB_tRNA"/>
</dbReference>
<keyword evidence="5 13" id="KW-0808">Transferase</keyword>
<dbReference type="Proteomes" id="UP001332192">
    <property type="component" value="Chromosome"/>
</dbReference>
<evidence type="ECO:0000256" key="9">
    <source>
        <dbReference type="ARBA" id="ARBA00025611"/>
    </source>
</evidence>
<protein>
    <recommendedName>
        <fullName evidence="4">DNA polymerase III subunit alpha</fullName>
        <ecNumber evidence="3">2.7.7.7</ecNumber>
    </recommendedName>
</protein>
<dbReference type="EC" id="2.7.7.7" evidence="3"/>
<dbReference type="SMART" id="SM00481">
    <property type="entry name" value="POLIIIAc"/>
    <property type="match status" value="1"/>
</dbReference>
<evidence type="ECO:0000256" key="7">
    <source>
        <dbReference type="ARBA" id="ARBA00022705"/>
    </source>
</evidence>
<feature type="compositionally biased region" description="Gly residues" evidence="11">
    <location>
        <begin position="1154"/>
        <end position="1169"/>
    </location>
</feature>
<dbReference type="NCBIfam" id="NF004226">
    <property type="entry name" value="PRK05673.1"/>
    <property type="match status" value="1"/>
</dbReference>
<evidence type="ECO:0000256" key="10">
    <source>
        <dbReference type="ARBA" id="ARBA00049244"/>
    </source>
</evidence>
<comment type="catalytic activity">
    <reaction evidence="10">
        <text>DNA(n) + a 2'-deoxyribonucleoside 5'-triphosphate = DNA(n+1) + diphosphate</text>
        <dbReference type="Rhea" id="RHEA:22508"/>
        <dbReference type="Rhea" id="RHEA-COMP:17339"/>
        <dbReference type="Rhea" id="RHEA-COMP:17340"/>
        <dbReference type="ChEBI" id="CHEBI:33019"/>
        <dbReference type="ChEBI" id="CHEBI:61560"/>
        <dbReference type="ChEBI" id="CHEBI:173112"/>
        <dbReference type="EC" id="2.7.7.7"/>
    </reaction>
</comment>
<evidence type="ECO:0000313" key="14">
    <source>
        <dbReference type="Proteomes" id="UP001332192"/>
    </source>
</evidence>
<dbReference type="InterPro" id="IPR004805">
    <property type="entry name" value="DnaE2/DnaE/PolC"/>
</dbReference>
<dbReference type="Pfam" id="PF07733">
    <property type="entry name" value="DNA_pol3_alpha"/>
    <property type="match status" value="1"/>
</dbReference>
<dbReference type="InterPro" id="IPR011708">
    <property type="entry name" value="DNA_pol3_alpha_NTPase_dom"/>
</dbReference>
<dbReference type="InterPro" id="IPR041931">
    <property type="entry name" value="DNA_pol3_alpha_thumb_dom"/>
</dbReference>
<dbReference type="EMBL" id="CP141615">
    <property type="protein sequence ID" value="WRP16309.1"/>
    <property type="molecule type" value="Genomic_DNA"/>
</dbReference>
<dbReference type="CDD" id="cd12113">
    <property type="entry name" value="PHP_PolIIIA_DnaE3"/>
    <property type="match status" value="1"/>
</dbReference>
<dbReference type="NCBIfam" id="TIGR00594">
    <property type="entry name" value="polc"/>
    <property type="match status" value="1"/>
</dbReference>
<dbReference type="PANTHER" id="PTHR32294:SF0">
    <property type="entry name" value="DNA POLYMERASE III SUBUNIT ALPHA"/>
    <property type="match status" value="1"/>
</dbReference>
<evidence type="ECO:0000313" key="13">
    <source>
        <dbReference type="EMBL" id="WRP16309.1"/>
    </source>
</evidence>
<comment type="subcellular location">
    <subcellularLocation>
        <location evidence="1">Cytoplasm</location>
    </subcellularLocation>
</comment>
<dbReference type="InterPro" id="IPR029460">
    <property type="entry name" value="DNAPol_HHH"/>
</dbReference>
<dbReference type="PANTHER" id="PTHR32294">
    <property type="entry name" value="DNA POLYMERASE III SUBUNIT ALPHA"/>
    <property type="match status" value="1"/>
</dbReference>
<proteinExistence type="inferred from homology"/>
<keyword evidence="6 13" id="KW-0548">Nucleotidyltransferase</keyword>
<evidence type="ECO:0000256" key="5">
    <source>
        <dbReference type="ARBA" id="ARBA00022679"/>
    </source>
</evidence>
<dbReference type="SUPFAM" id="SSF89550">
    <property type="entry name" value="PHP domain-like"/>
    <property type="match status" value="1"/>
</dbReference>
<dbReference type="InterPro" id="IPR003141">
    <property type="entry name" value="Pol/His_phosphatase_N"/>
</dbReference>
<evidence type="ECO:0000259" key="12">
    <source>
        <dbReference type="SMART" id="SM00481"/>
    </source>
</evidence>
<dbReference type="InterPro" id="IPR016195">
    <property type="entry name" value="Pol/histidinol_Pase-like"/>
</dbReference>
<dbReference type="RefSeq" id="WP_324715581.1">
    <property type="nucleotide sequence ID" value="NZ_CP141615.1"/>
</dbReference>
<dbReference type="Pfam" id="PF17657">
    <property type="entry name" value="DNA_pol3_finger"/>
    <property type="match status" value="1"/>
</dbReference>
<dbReference type="Pfam" id="PF02811">
    <property type="entry name" value="PHP"/>
    <property type="match status" value="1"/>
</dbReference>
<comment type="function">
    <text evidence="9">DNA polymerase III is a complex, multichain enzyme responsible for most of the replicative synthesis in bacteria. This DNA polymerase also exhibits 3' to 5' exonuclease activity. The alpha chain is the DNA polymerase.</text>
</comment>
<dbReference type="Gene3D" id="1.10.150.870">
    <property type="match status" value="1"/>
</dbReference>
<comment type="similarity">
    <text evidence="2">Belongs to the DNA polymerase type-C family. DnaE subfamily.</text>
</comment>
<evidence type="ECO:0000256" key="1">
    <source>
        <dbReference type="ARBA" id="ARBA00004496"/>
    </source>
</evidence>
<name>A0ABZ1BU60_9FIRM</name>
<dbReference type="Gene3D" id="3.20.20.140">
    <property type="entry name" value="Metal-dependent hydrolases"/>
    <property type="match status" value="1"/>
</dbReference>
<keyword evidence="14" id="KW-1185">Reference proteome</keyword>
<keyword evidence="7" id="KW-0235">DNA replication</keyword>
<evidence type="ECO:0000256" key="8">
    <source>
        <dbReference type="ARBA" id="ARBA00022932"/>
    </source>
</evidence>
<dbReference type="InterPro" id="IPR004013">
    <property type="entry name" value="PHP_dom"/>
</dbReference>
<organism evidence="13 14">
    <name type="scientific">Carboxydichorda subterranea</name>
    <dbReference type="NCBI Taxonomy" id="3109565"/>
    <lineage>
        <taxon>Bacteria</taxon>
        <taxon>Bacillati</taxon>
        <taxon>Bacillota</taxon>
        <taxon>Limnochordia</taxon>
        <taxon>Limnochordales</taxon>
        <taxon>Geochordaceae</taxon>
        <taxon>Carboxydichorda</taxon>
    </lineage>
</organism>
<evidence type="ECO:0000256" key="6">
    <source>
        <dbReference type="ARBA" id="ARBA00022695"/>
    </source>
</evidence>
<dbReference type="NCBIfam" id="NF005298">
    <property type="entry name" value="PRK06826.1"/>
    <property type="match status" value="1"/>
</dbReference>
<feature type="region of interest" description="Disordered" evidence="11">
    <location>
        <begin position="1148"/>
        <end position="1170"/>
    </location>
</feature>
<evidence type="ECO:0000256" key="11">
    <source>
        <dbReference type="SAM" id="MobiDB-lite"/>
    </source>
</evidence>
<keyword evidence="8" id="KW-0239">DNA-directed DNA polymerase</keyword>
<dbReference type="Gene3D" id="1.10.10.1600">
    <property type="entry name" value="Bacterial DNA polymerase III alpha subunit, thumb domain"/>
    <property type="match status" value="1"/>
</dbReference>
<feature type="domain" description="Polymerase/histidinol phosphatase N-terminal" evidence="12">
    <location>
        <begin position="7"/>
        <end position="74"/>
    </location>
</feature>
<sequence length="1184" mass="129456">MASGTFVHLHNHTQYSLLDGACRVDELVKQAVSFGMPAVAVTDHGALYGLVEFYKAAKAAGIKPILGAELYLAPKSRHDKSGGPGDAAHHLLVLAENEEGLRNLMKLSTIGFLEGFYYKPRIDHEVLAAHARGLVGTTGCMSAEVSARLLEGDEEGARAALGRYLDIFGRDHFYVELQRNGVDGQEALNARLVAMAREWKLPVIATNDTHYLRREDAAFHDVLLCIQTGKYLSDPNRLRFATDQFYFRSPGEMRQLFADVPEACDRTLEVAERCNVELKLGRPELPAFETPHGESADEYLRQLAYEGARRRFGEMDDEVRQRLDYELGIIQQTGFAGYFLIVQDFVNYARRSGIPVGPGRGSAAGSLVGYCLGITNINPLHHGMIFERFLNPERVSMPDIDIDFADDRRDEVIEYVVRRYGKDRVAQIATFGTMAARASIRDVGRVLQIPYAEVDRLAKLVPSGPGVTLEQALAESEELRQRYESDATVRRLIDLARQVEGFPRHLSMHAAGVVIAPRPLADMVPLARTSDGAAVTQFPMEHLEELGLLKMDFLGLRNLTVIRAAVDLIERQHGKRLDVDNLPLDDPAVYAMLSKGETEGVFQLESRLFKGVMRDLQPDKFSDLVAALALGRPGPLQFLGDFIARRHGRQEIRYAHPALEPILRETYGIIVYQEQVMRIATQLAGYTPGQADVLRKAMGKKKPEEMAREKQRFIEGMVGKGYERSLAEELFAEIERFAQYAFNVAHSAAYALISYQTAYLKAHYPVEFMAALLTSVAGNSDKVKLYLDAAREAGVPILPPSVNDSRGEFWPEGGAIRFGLLAVKHVGQPAVEAILRARKQGGPFKGLRDFCGRTLQEASSPGAFNQRVVESLIKAGALDAFGNRNALLAGLKDAWEYCQARRSSAAAQVDQASLDLFAESGAGAGGGPGFGADLLPLVPEAPVPERLAWEREVLGFYLSGHPAQQWRRRLARFRSSPMADLGELAQEGAGVAVAGLLQSDRRVSTRSGSTMRRVLLEDETGSVEVLVFPRSMDQFADVQAGMPALVWGTISQDDDGSIKIIGDRAMPLDRLLVIPLGREPGGGRRSTEQLVERVAEALREHPGQTPVVIEMASGSRRQLAAVARTLWVDPVPELIAAIAGITGRPPQLLEGAGDEGGGTGPAAEGGGIAGREHLAVAAGQGAGR</sequence>
<dbReference type="InterPro" id="IPR040982">
    <property type="entry name" value="DNA_pol3_finger"/>
</dbReference>
<dbReference type="Pfam" id="PF01336">
    <property type="entry name" value="tRNA_anti-codon"/>
    <property type="match status" value="1"/>
</dbReference>
<accession>A0ABZ1BU60</accession>
<dbReference type="Pfam" id="PF14579">
    <property type="entry name" value="HHH_6"/>
    <property type="match status" value="1"/>
</dbReference>
<evidence type="ECO:0000256" key="3">
    <source>
        <dbReference type="ARBA" id="ARBA00012417"/>
    </source>
</evidence>
<dbReference type="CDD" id="cd04485">
    <property type="entry name" value="DnaE_OBF"/>
    <property type="match status" value="1"/>
</dbReference>
<dbReference type="GO" id="GO:0003887">
    <property type="term" value="F:DNA-directed DNA polymerase activity"/>
    <property type="evidence" value="ECO:0007669"/>
    <property type="project" value="UniProtKB-EC"/>
</dbReference>